<proteinExistence type="predicted"/>
<reference evidence="1" key="3">
    <citation type="submission" date="2010-09" db="EMBL/GenBank/DDBJ databases">
        <title>Annotation of Gaeumannomyces graminis var. tritici R3-111a-1.</title>
        <authorList>
            <consortium name="The Broad Institute Genome Sequencing Platform"/>
            <person name="Ma L.-J."/>
            <person name="Dead R."/>
            <person name="Young S.K."/>
            <person name="Zeng Q."/>
            <person name="Gargeya S."/>
            <person name="Fitzgerald M."/>
            <person name="Haas B."/>
            <person name="Abouelleil A."/>
            <person name="Alvarado L."/>
            <person name="Arachchi H.M."/>
            <person name="Berlin A."/>
            <person name="Brown A."/>
            <person name="Chapman S.B."/>
            <person name="Chen Z."/>
            <person name="Dunbar C."/>
            <person name="Freedman E."/>
            <person name="Gearin G."/>
            <person name="Gellesch M."/>
            <person name="Goldberg J."/>
            <person name="Griggs A."/>
            <person name="Gujja S."/>
            <person name="Heiman D."/>
            <person name="Howarth C."/>
            <person name="Larson L."/>
            <person name="Lui A."/>
            <person name="MacDonald P.J.P."/>
            <person name="Mehta T."/>
            <person name="Montmayeur A."/>
            <person name="Murphy C."/>
            <person name="Neiman D."/>
            <person name="Pearson M."/>
            <person name="Priest M."/>
            <person name="Roberts A."/>
            <person name="Saif S."/>
            <person name="Shea T."/>
            <person name="Shenoy N."/>
            <person name="Sisk P."/>
            <person name="Stolte C."/>
            <person name="Sykes S."/>
            <person name="Yandava C."/>
            <person name="Wortman J."/>
            <person name="Nusbaum C."/>
            <person name="Birren B."/>
        </authorList>
    </citation>
    <scope>NUCLEOTIDE SEQUENCE</scope>
    <source>
        <strain evidence="1">R3-111a-1</strain>
    </source>
</reference>
<accession>J3PK68</accession>
<keyword evidence="3" id="KW-1185">Reference proteome</keyword>
<dbReference type="EnsemblFungi" id="EJT68508">
    <property type="protein sequence ID" value="EJT68508"/>
    <property type="gene ID" value="GGTG_13915"/>
</dbReference>
<dbReference type="GeneID" id="20354373"/>
<evidence type="ECO:0000313" key="1">
    <source>
        <dbReference type="EMBL" id="EJT68508.1"/>
    </source>
</evidence>
<evidence type="ECO:0000313" key="3">
    <source>
        <dbReference type="Proteomes" id="UP000006039"/>
    </source>
</evidence>
<dbReference type="RefSeq" id="XP_009230103.1">
    <property type="nucleotide sequence ID" value="XM_009231839.1"/>
</dbReference>
<organism evidence="1">
    <name type="scientific">Gaeumannomyces tritici (strain R3-111a-1)</name>
    <name type="common">Wheat and barley take-all root rot fungus</name>
    <name type="synonym">Gaeumannomyces graminis var. tritici</name>
    <dbReference type="NCBI Taxonomy" id="644352"/>
    <lineage>
        <taxon>Eukaryota</taxon>
        <taxon>Fungi</taxon>
        <taxon>Dikarya</taxon>
        <taxon>Ascomycota</taxon>
        <taxon>Pezizomycotina</taxon>
        <taxon>Sordariomycetes</taxon>
        <taxon>Sordariomycetidae</taxon>
        <taxon>Magnaporthales</taxon>
        <taxon>Magnaporthaceae</taxon>
        <taxon>Gaeumannomyces</taxon>
    </lineage>
</organism>
<gene>
    <name evidence="2" type="primary">20354373</name>
    <name evidence="1" type="ORF">GGTG_13915</name>
</gene>
<dbReference type="AlphaFoldDB" id="J3PK68"/>
<reference evidence="2" key="4">
    <citation type="journal article" date="2015" name="G3 (Bethesda)">
        <title>Genome sequences of three phytopathogenic species of the Magnaporthaceae family of fungi.</title>
        <authorList>
            <person name="Okagaki L.H."/>
            <person name="Nunes C.C."/>
            <person name="Sailsbery J."/>
            <person name="Clay B."/>
            <person name="Brown D."/>
            <person name="John T."/>
            <person name="Oh Y."/>
            <person name="Young N."/>
            <person name="Fitzgerald M."/>
            <person name="Haas B.J."/>
            <person name="Zeng Q."/>
            <person name="Young S."/>
            <person name="Adiconis X."/>
            <person name="Fan L."/>
            <person name="Levin J.Z."/>
            <person name="Mitchell T.K."/>
            <person name="Okubara P.A."/>
            <person name="Farman M.L."/>
            <person name="Kohn L.M."/>
            <person name="Birren B."/>
            <person name="Ma L.-J."/>
            <person name="Dean R.A."/>
        </authorList>
    </citation>
    <scope>NUCLEOTIDE SEQUENCE</scope>
    <source>
        <strain evidence="2">R3-111a-1</strain>
    </source>
</reference>
<reference evidence="1" key="2">
    <citation type="submission" date="2010-07" db="EMBL/GenBank/DDBJ databases">
        <authorList>
            <consortium name="The Broad Institute Genome Sequencing Platform"/>
            <consortium name="Broad Institute Genome Sequencing Center for Infectious Disease"/>
            <person name="Ma L.-J."/>
            <person name="Dead R."/>
            <person name="Young S."/>
            <person name="Zeng Q."/>
            <person name="Koehrsen M."/>
            <person name="Alvarado L."/>
            <person name="Berlin A."/>
            <person name="Chapman S.B."/>
            <person name="Chen Z."/>
            <person name="Freedman E."/>
            <person name="Gellesch M."/>
            <person name="Goldberg J."/>
            <person name="Griggs A."/>
            <person name="Gujja S."/>
            <person name="Heilman E.R."/>
            <person name="Heiman D."/>
            <person name="Hepburn T."/>
            <person name="Howarth C."/>
            <person name="Jen D."/>
            <person name="Larson L."/>
            <person name="Mehta T."/>
            <person name="Neiman D."/>
            <person name="Pearson M."/>
            <person name="Roberts A."/>
            <person name="Saif S."/>
            <person name="Shea T."/>
            <person name="Shenoy N."/>
            <person name="Sisk P."/>
            <person name="Stolte C."/>
            <person name="Sykes S."/>
            <person name="Walk T."/>
            <person name="White J."/>
            <person name="Yandava C."/>
            <person name="Haas B."/>
            <person name="Nusbaum C."/>
            <person name="Birren B."/>
        </authorList>
    </citation>
    <scope>NUCLEOTIDE SEQUENCE</scope>
    <source>
        <strain evidence="1">R3-111a-1</strain>
    </source>
</reference>
<reference evidence="2" key="5">
    <citation type="submission" date="2018-04" db="UniProtKB">
        <authorList>
            <consortium name="EnsemblFungi"/>
        </authorList>
    </citation>
    <scope>IDENTIFICATION</scope>
    <source>
        <strain evidence="2">R3-111a-1</strain>
    </source>
</reference>
<dbReference type="HOGENOM" id="CLU_2722394_0_0_1"/>
<name>J3PK68_GAET3</name>
<dbReference type="Proteomes" id="UP000006039">
    <property type="component" value="Unassembled WGS sequence"/>
</dbReference>
<sequence>MIGGGWLRELPSTWDSERLFAGVRGAQYQTWAPGRHTGCVLGLRAGGSLVEVNSTVANIDTALSSQLPAPSS</sequence>
<evidence type="ECO:0000313" key="2">
    <source>
        <dbReference type="EnsemblFungi" id="EJT68508"/>
    </source>
</evidence>
<reference evidence="3" key="1">
    <citation type="submission" date="2010-07" db="EMBL/GenBank/DDBJ databases">
        <title>The genome sequence of Gaeumannomyces graminis var. tritici strain R3-111a-1.</title>
        <authorList>
            <consortium name="The Broad Institute Genome Sequencing Platform"/>
            <person name="Ma L.-J."/>
            <person name="Dead R."/>
            <person name="Young S."/>
            <person name="Zeng Q."/>
            <person name="Koehrsen M."/>
            <person name="Alvarado L."/>
            <person name="Berlin A."/>
            <person name="Chapman S.B."/>
            <person name="Chen Z."/>
            <person name="Freedman E."/>
            <person name="Gellesch M."/>
            <person name="Goldberg J."/>
            <person name="Griggs A."/>
            <person name="Gujja S."/>
            <person name="Heilman E.R."/>
            <person name="Heiman D."/>
            <person name="Hepburn T."/>
            <person name="Howarth C."/>
            <person name="Jen D."/>
            <person name="Larson L."/>
            <person name="Mehta T."/>
            <person name="Neiman D."/>
            <person name="Pearson M."/>
            <person name="Roberts A."/>
            <person name="Saif S."/>
            <person name="Shea T."/>
            <person name="Shenoy N."/>
            <person name="Sisk P."/>
            <person name="Stolte C."/>
            <person name="Sykes S."/>
            <person name="Walk T."/>
            <person name="White J."/>
            <person name="Yandava C."/>
            <person name="Haas B."/>
            <person name="Nusbaum C."/>
            <person name="Birren B."/>
        </authorList>
    </citation>
    <scope>NUCLEOTIDE SEQUENCE [LARGE SCALE GENOMIC DNA]</scope>
    <source>
        <strain evidence="3">R3-111a-1</strain>
    </source>
</reference>
<dbReference type="EMBL" id="GL385472">
    <property type="protein sequence ID" value="EJT68508.1"/>
    <property type="molecule type" value="Genomic_DNA"/>
</dbReference>
<dbReference type="VEuPathDB" id="FungiDB:GGTG_13915"/>
<protein>
    <submittedName>
        <fullName evidence="1 2">Uncharacterized protein</fullName>
    </submittedName>
</protein>